<keyword evidence="2" id="KW-1133">Transmembrane helix</keyword>
<keyword evidence="2" id="KW-0812">Transmembrane</keyword>
<name>A0A1G7I7R6_9BACT</name>
<gene>
    <name evidence="3" type="ORF">SAMN05444167_1348</name>
</gene>
<keyword evidence="2" id="KW-0472">Membrane</keyword>
<sequence length="406" mass="44863">MACAGASRVGIYSQFTWGVPMIFGRKLWRRLGVVLNLRDPPTVPPYGWSYFDHIVALYVNLNIPDQRADRVIEKSRERPDDLTWGDIFLLESVVFSLLPTDMVERNAWIMRERLRSIASPTIYQKYIDSGVPSGTDTPAKAELLRADLSRVLDILHWYYSLIPQRERIRKSLTVACIWCVVLYTAFLGLAAYKFQHDHSLMTLLGVIYCGIIGGFVSSQRRMQNIPSDGDPLVSVLGLDISGYYLWLSPMLGGIFAVLLMLMFLGQILQGIAFPSFMPPDIAHASSLYPLQLSSSAEYGKLFVWAFLAGFAERLVPDSLDRLSEKVLSVKDPGPASPLPPSSRNGAAPNGTDKADGDQGGQGVQDGTNNGNGDVPKPQQQTEEPKIAAETLEDVMHTGEAPVGPFR</sequence>
<dbReference type="Proteomes" id="UP000182427">
    <property type="component" value="Chromosome I"/>
</dbReference>
<dbReference type="EMBL" id="LT629690">
    <property type="protein sequence ID" value="SDF08638.1"/>
    <property type="molecule type" value="Genomic_DNA"/>
</dbReference>
<dbReference type="AlphaFoldDB" id="A0A1G7I7R6"/>
<evidence type="ECO:0000313" key="3">
    <source>
        <dbReference type="EMBL" id="SDF08638.1"/>
    </source>
</evidence>
<evidence type="ECO:0000313" key="4">
    <source>
        <dbReference type="Proteomes" id="UP000182427"/>
    </source>
</evidence>
<evidence type="ECO:0000256" key="2">
    <source>
        <dbReference type="SAM" id="Phobius"/>
    </source>
</evidence>
<feature type="transmembrane region" description="Helical" evidence="2">
    <location>
        <begin position="172"/>
        <end position="192"/>
    </location>
</feature>
<keyword evidence="4" id="KW-1185">Reference proteome</keyword>
<feature type="transmembrane region" description="Helical" evidence="2">
    <location>
        <begin position="198"/>
        <end position="217"/>
    </location>
</feature>
<reference evidence="3 4" key="1">
    <citation type="submission" date="2016-10" db="EMBL/GenBank/DDBJ databases">
        <authorList>
            <person name="de Groot N.N."/>
        </authorList>
    </citation>
    <scope>NUCLEOTIDE SEQUENCE [LARGE SCALE GENOMIC DNA]</scope>
    <source>
        <strain evidence="3 4">GAS232</strain>
    </source>
</reference>
<proteinExistence type="predicted"/>
<feature type="region of interest" description="Disordered" evidence="1">
    <location>
        <begin position="329"/>
        <end position="406"/>
    </location>
</feature>
<protein>
    <submittedName>
        <fullName evidence="3">Uncharacterized protein</fullName>
    </submittedName>
</protein>
<feature type="compositionally biased region" description="Low complexity" evidence="1">
    <location>
        <begin position="364"/>
        <end position="374"/>
    </location>
</feature>
<accession>A0A1G7I7R6</accession>
<evidence type="ECO:0000256" key="1">
    <source>
        <dbReference type="SAM" id="MobiDB-lite"/>
    </source>
</evidence>
<feature type="transmembrane region" description="Helical" evidence="2">
    <location>
        <begin position="253"/>
        <end position="273"/>
    </location>
</feature>
<organism evidence="3 4">
    <name type="scientific">Terriglobus roseus</name>
    <dbReference type="NCBI Taxonomy" id="392734"/>
    <lineage>
        <taxon>Bacteria</taxon>
        <taxon>Pseudomonadati</taxon>
        <taxon>Acidobacteriota</taxon>
        <taxon>Terriglobia</taxon>
        <taxon>Terriglobales</taxon>
        <taxon>Acidobacteriaceae</taxon>
        <taxon>Terriglobus</taxon>
    </lineage>
</organism>